<gene>
    <name evidence="1" type="ORF">QYF61_000394</name>
</gene>
<proteinExistence type="predicted"/>
<keyword evidence="2" id="KW-1185">Reference proteome</keyword>
<name>A0AAN7RRR4_MYCAM</name>
<protein>
    <submittedName>
        <fullName evidence="1">Uncharacterized protein</fullName>
    </submittedName>
</protein>
<comment type="caution">
    <text evidence="1">The sequence shown here is derived from an EMBL/GenBank/DDBJ whole genome shotgun (WGS) entry which is preliminary data.</text>
</comment>
<sequence>MGASFCSPSLSSSSGCWRQKAQTETQEVTLEHQETMFHCEGDRALEQVAQKWCGVSRLGDIEKLSGHGPGQPALASRAQIPNCTESELTWLGNEDSHDDKAGILCLPAAGSRCLLHLQFCKNRLSALEADKGLGTLSNEASELAEPEPHSRTRRKQQVIVVGREFLLTQGEYKDTVRVCRNGVKKAKAHLELNMARDVNGNKKGFYRYMSSKKTTRETWPLS</sequence>
<dbReference type="Proteomes" id="UP001333110">
    <property type="component" value="Unassembled WGS sequence"/>
</dbReference>
<dbReference type="AlphaFoldDB" id="A0AAN7RRR4"/>
<accession>A0AAN7RRR4</accession>
<evidence type="ECO:0000313" key="1">
    <source>
        <dbReference type="EMBL" id="KAK4805788.1"/>
    </source>
</evidence>
<dbReference type="EMBL" id="JAUNZN010000053">
    <property type="protein sequence ID" value="KAK4805788.1"/>
    <property type="molecule type" value="Genomic_DNA"/>
</dbReference>
<organism evidence="1 2">
    <name type="scientific">Mycteria americana</name>
    <name type="common">Wood stork</name>
    <dbReference type="NCBI Taxonomy" id="33587"/>
    <lineage>
        <taxon>Eukaryota</taxon>
        <taxon>Metazoa</taxon>
        <taxon>Chordata</taxon>
        <taxon>Craniata</taxon>
        <taxon>Vertebrata</taxon>
        <taxon>Euteleostomi</taxon>
        <taxon>Archelosauria</taxon>
        <taxon>Archosauria</taxon>
        <taxon>Dinosauria</taxon>
        <taxon>Saurischia</taxon>
        <taxon>Theropoda</taxon>
        <taxon>Coelurosauria</taxon>
        <taxon>Aves</taxon>
        <taxon>Neognathae</taxon>
        <taxon>Neoaves</taxon>
        <taxon>Aequornithes</taxon>
        <taxon>Ciconiiformes</taxon>
        <taxon>Ciconiidae</taxon>
        <taxon>Mycteria</taxon>
    </lineage>
</organism>
<reference evidence="1 2" key="1">
    <citation type="journal article" date="2023" name="J. Hered.">
        <title>Chromosome-level genome of the wood stork (Mycteria americana) provides insight into avian chromosome evolution.</title>
        <authorList>
            <person name="Flamio R. Jr."/>
            <person name="Ramstad K.M."/>
        </authorList>
    </citation>
    <scope>NUCLEOTIDE SEQUENCE [LARGE SCALE GENOMIC DNA]</scope>
    <source>
        <strain evidence="1">JAX WOST 10</strain>
    </source>
</reference>
<evidence type="ECO:0000313" key="2">
    <source>
        <dbReference type="Proteomes" id="UP001333110"/>
    </source>
</evidence>